<evidence type="ECO:0000256" key="1">
    <source>
        <dbReference type="ARBA" id="ARBA00004496"/>
    </source>
</evidence>
<dbReference type="InterPro" id="IPR006077">
    <property type="entry name" value="Vinculin/catenin"/>
</dbReference>
<dbReference type="GO" id="GO:0051015">
    <property type="term" value="F:actin filament binding"/>
    <property type="evidence" value="ECO:0007669"/>
    <property type="project" value="InterPro"/>
</dbReference>
<evidence type="ECO:0000256" key="2">
    <source>
        <dbReference type="ARBA" id="ARBA00008376"/>
    </source>
</evidence>
<dbReference type="GO" id="GO:0016477">
    <property type="term" value="P:cell migration"/>
    <property type="evidence" value="ECO:0007669"/>
    <property type="project" value="TreeGrafter"/>
</dbReference>
<dbReference type="PANTHER" id="PTHR18914:SF9">
    <property type="entry name" value="CATENIN ALPHA"/>
    <property type="match status" value="1"/>
</dbReference>
<name>A0A9P0EBJ6_NEZVI</name>
<dbReference type="Gene3D" id="1.20.120.230">
    <property type="entry name" value="Alpha-catenin/vinculin-like"/>
    <property type="match status" value="2"/>
</dbReference>
<dbReference type="GO" id="GO:0005912">
    <property type="term" value="C:adherens junction"/>
    <property type="evidence" value="ECO:0007669"/>
    <property type="project" value="TreeGrafter"/>
</dbReference>
<dbReference type="EMBL" id="OV725078">
    <property type="protein sequence ID" value="CAH1393678.1"/>
    <property type="molecule type" value="Genomic_DNA"/>
</dbReference>
<gene>
    <name evidence="4" type="ORF">NEZAVI_LOCUS4306</name>
</gene>
<keyword evidence="3" id="KW-0963">Cytoplasm</keyword>
<dbReference type="GO" id="GO:0098609">
    <property type="term" value="P:cell-cell adhesion"/>
    <property type="evidence" value="ECO:0007669"/>
    <property type="project" value="TreeGrafter"/>
</dbReference>
<evidence type="ECO:0000313" key="4">
    <source>
        <dbReference type="EMBL" id="CAH1393678.1"/>
    </source>
</evidence>
<comment type="subcellular location">
    <subcellularLocation>
        <location evidence="1">Cytoplasm</location>
    </subcellularLocation>
</comment>
<dbReference type="OrthoDB" id="6376697at2759"/>
<dbReference type="SUPFAM" id="SSF47220">
    <property type="entry name" value="alpha-catenin/vinculin-like"/>
    <property type="match status" value="2"/>
</dbReference>
<evidence type="ECO:0000313" key="5">
    <source>
        <dbReference type="Proteomes" id="UP001152798"/>
    </source>
</evidence>
<dbReference type="Proteomes" id="UP001152798">
    <property type="component" value="Chromosome 2"/>
</dbReference>
<protein>
    <submittedName>
        <fullName evidence="4">Uncharacterized protein</fullName>
    </submittedName>
</protein>
<keyword evidence="5" id="KW-1185">Reference proteome</keyword>
<dbReference type="AlphaFoldDB" id="A0A9P0EBJ6"/>
<dbReference type="InterPro" id="IPR036723">
    <property type="entry name" value="Alpha-catenin/vinculin-like_sf"/>
</dbReference>
<dbReference type="PANTHER" id="PTHR18914">
    <property type="entry name" value="ALPHA CATENIN"/>
    <property type="match status" value="1"/>
</dbReference>
<dbReference type="Pfam" id="PF01044">
    <property type="entry name" value="Vinculin"/>
    <property type="match status" value="1"/>
</dbReference>
<dbReference type="GO" id="GO:0008013">
    <property type="term" value="F:beta-catenin binding"/>
    <property type="evidence" value="ECO:0007669"/>
    <property type="project" value="TreeGrafter"/>
</dbReference>
<proteinExistence type="inferred from homology"/>
<dbReference type="GO" id="GO:0016342">
    <property type="term" value="C:catenin complex"/>
    <property type="evidence" value="ECO:0007669"/>
    <property type="project" value="TreeGrafter"/>
</dbReference>
<evidence type="ECO:0000256" key="3">
    <source>
        <dbReference type="ARBA" id="ARBA00022490"/>
    </source>
</evidence>
<dbReference type="GO" id="GO:0005737">
    <property type="term" value="C:cytoplasm"/>
    <property type="evidence" value="ECO:0007669"/>
    <property type="project" value="UniProtKB-SubCell"/>
</dbReference>
<sequence length="207" mass="23020">MLLTASKLYVRHPELAAAKANREYVFKQVCKAVDTISDVAQGKGPSITTNPYTKLEADLDDFDERMVMEPLAYSEVATRPSLEEMLGSIISGAALMADSSCTRDERRVQDLLSEYVANMSIKEQSEGLERAIGHMCRKTRYLRRELRKAVVDHVSDSFVETSVPLLVLIETARAGNEKDIEEYALVFQEHANKLAEVANLACSMSGN</sequence>
<organism evidence="4 5">
    <name type="scientific">Nezara viridula</name>
    <name type="common">Southern green stink bug</name>
    <name type="synonym">Cimex viridulus</name>
    <dbReference type="NCBI Taxonomy" id="85310"/>
    <lineage>
        <taxon>Eukaryota</taxon>
        <taxon>Metazoa</taxon>
        <taxon>Ecdysozoa</taxon>
        <taxon>Arthropoda</taxon>
        <taxon>Hexapoda</taxon>
        <taxon>Insecta</taxon>
        <taxon>Pterygota</taxon>
        <taxon>Neoptera</taxon>
        <taxon>Paraneoptera</taxon>
        <taxon>Hemiptera</taxon>
        <taxon>Heteroptera</taxon>
        <taxon>Panheteroptera</taxon>
        <taxon>Pentatomomorpha</taxon>
        <taxon>Pentatomoidea</taxon>
        <taxon>Pentatomidae</taxon>
        <taxon>Pentatominae</taxon>
        <taxon>Nezara</taxon>
    </lineage>
</organism>
<dbReference type="Gene3D" id="6.10.250.2510">
    <property type="match status" value="1"/>
</dbReference>
<comment type="similarity">
    <text evidence="2">Belongs to the vinculin/alpha-catenin family.</text>
</comment>
<accession>A0A9P0EBJ6</accession>
<reference evidence="4" key="1">
    <citation type="submission" date="2022-01" db="EMBL/GenBank/DDBJ databases">
        <authorList>
            <person name="King R."/>
        </authorList>
    </citation>
    <scope>NUCLEOTIDE SEQUENCE</scope>
</reference>